<dbReference type="SUPFAM" id="SSF103657">
    <property type="entry name" value="BAR/IMD domain-like"/>
    <property type="match status" value="1"/>
</dbReference>
<dbReference type="Gene3D" id="1.20.1270.60">
    <property type="entry name" value="Arfaptin homology (AH) domain/BAR domain"/>
    <property type="match status" value="1"/>
</dbReference>
<dbReference type="Proteomes" id="UP000324091">
    <property type="component" value="Chromosome 18"/>
</dbReference>
<accession>A0A5C6NQP9</accession>
<organism evidence="1 2">
    <name type="scientific">Takifugu flavidus</name>
    <name type="common">sansaifugu</name>
    <dbReference type="NCBI Taxonomy" id="433684"/>
    <lineage>
        <taxon>Eukaryota</taxon>
        <taxon>Metazoa</taxon>
        <taxon>Chordata</taxon>
        <taxon>Craniata</taxon>
        <taxon>Vertebrata</taxon>
        <taxon>Euteleostomi</taxon>
        <taxon>Actinopterygii</taxon>
        <taxon>Neopterygii</taxon>
        <taxon>Teleostei</taxon>
        <taxon>Neoteleostei</taxon>
        <taxon>Acanthomorphata</taxon>
        <taxon>Eupercaria</taxon>
        <taxon>Tetraodontiformes</taxon>
        <taxon>Tetradontoidea</taxon>
        <taxon>Tetraodontidae</taxon>
        <taxon>Takifugu</taxon>
    </lineage>
</organism>
<evidence type="ECO:0000313" key="1">
    <source>
        <dbReference type="EMBL" id="TWW69563.1"/>
    </source>
</evidence>
<name>A0A5C6NQP9_9TELE</name>
<gene>
    <name evidence="1" type="ORF">D4764_18G0003690</name>
</gene>
<dbReference type="EMBL" id="RHFK02000010">
    <property type="protein sequence ID" value="TWW69563.1"/>
    <property type="molecule type" value="Genomic_DNA"/>
</dbReference>
<sequence length="90" mass="10372">MSAFHGDQLHRSTLRVYSNLVEDFNPSLQKLVSLGNSYIQAFRVGKVGLFRFFLSVLGCKDEAQNRFCRHVFTDYDGEAIKYQASYSERP</sequence>
<reference evidence="1 2" key="1">
    <citation type="submission" date="2019-04" db="EMBL/GenBank/DDBJ databases">
        <title>Chromosome genome assembly for Takifugu flavidus.</title>
        <authorList>
            <person name="Xiao S."/>
        </authorList>
    </citation>
    <scope>NUCLEOTIDE SEQUENCE [LARGE SCALE GENOMIC DNA]</scope>
    <source>
        <strain evidence="1">HTHZ2018</strain>
        <tissue evidence="1">Muscle</tissue>
    </source>
</reference>
<evidence type="ECO:0000313" key="2">
    <source>
        <dbReference type="Proteomes" id="UP000324091"/>
    </source>
</evidence>
<proteinExistence type="predicted"/>
<comment type="caution">
    <text evidence="1">The sequence shown here is derived from an EMBL/GenBank/DDBJ whole genome shotgun (WGS) entry which is preliminary data.</text>
</comment>
<keyword evidence="2" id="KW-1185">Reference proteome</keyword>
<dbReference type="InterPro" id="IPR027267">
    <property type="entry name" value="AH/BAR_dom_sf"/>
</dbReference>
<protein>
    <submittedName>
        <fullName evidence="1">Brain-specific angiogenesis inhibitor 1-associated protein 2-like protein 2</fullName>
    </submittedName>
</protein>
<dbReference type="AlphaFoldDB" id="A0A5C6NQP9"/>